<name>A0A098LAR3_9BACT</name>
<evidence type="ECO:0000259" key="1">
    <source>
        <dbReference type="Pfam" id="PF00717"/>
    </source>
</evidence>
<reference evidence="2 3" key="1">
    <citation type="submission" date="2014-09" db="EMBL/GenBank/DDBJ databases">
        <title>Sporocytophaga myxococcoides PG-01 genome sequencing.</title>
        <authorList>
            <person name="Liu L."/>
            <person name="Gao P.J."/>
            <person name="Chen G.J."/>
            <person name="Wang L.S."/>
        </authorList>
    </citation>
    <scope>NUCLEOTIDE SEQUENCE [LARGE SCALE GENOMIC DNA]</scope>
    <source>
        <strain evidence="2 3">PG-01</strain>
    </source>
</reference>
<accession>A0A098LAR3</accession>
<dbReference type="InterPro" id="IPR050077">
    <property type="entry name" value="LexA_repressor"/>
</dbReference>
<dbReference type="InterPro" id="IPR039418">
    <property type="entry name" value="LexA-like"/>
</dbReference>
<keyword evidence="3" id="KW-1185">Reference proteome</keyword>
<dbReference type="Proteomes" id="UP000030185">
    <property type="component" value="Unassembled WGS sequence"/>
</dbReference>
<evidence type="ECO:0000313" key="3">
    <source>
        <dbReference type="Proteomes" id="UP000030185"/>
    </source>
</evidence>
<organism evidence="2 3">
    <name type="scientific">Sporocytophaga myxococcoides</name>
    <dbReference type="NCBI Taxonomy" id="153721"/>
    <lineage>
        <taxon>Bacteria</taxon>
        <taxon>Pseudomonadati</taxon>
        <taxon>Bacteroidota</taxon>
        <taxon>Cytophagia</taxon>
        <taxon>Cytophagales</taxon>
        <taxon>Cytophagaceae</taxon>
        <taxon>Sporocytophaga</taxon>
    </lineage>
</organism>
<dbReference type="eggNOG" id="COG1974">
    <property type="taxonomic scope" value="Bacteria"/>
</dbReference>
<dbReference type="InterPro" id="IPR015927">
    <property type="entry name" value="Peptidase_S24_S26A/B/C"/>
</dbReference>
<comment type="caution">
    <text evidence="2">The sequence shown here is derived from an EMBL/GenBank/DDBJ whole genome shotgun (WGS) entry which is preliminary data.</text>
</comment>
<protein>
    <submittedName>
        <fullName evidence="2">SOS mutagenesis protein UmuD</fullName>
    </submittedName>
</protein>
<gene>
    <name evidence="2" type="ORF">MYP_459</name>
</gene>
<evidence type="ECO:0000313" key="2">
    <source>
        <dbReference type="EMBL" id="GAL83233.1"/>
    </source>
</evidence>
<dbReference type="STRING" id="153721.MYP_459"/>
<dbReference type="EMBL" id="BBLT01000001">
    <property type="protein sequence ID" value="GAL83233.1"/>
    <property type="molecule type" value="Genomic_DNA"/>
</dbReference>
<dbReference type="AlphaFoldDB" id="A0A098LAR3"/>
<dbReference type="RefSeq" id="WP_052429899.1">
    <property type="nucleotide sequence ID" value="NZ_BBLT01000001.1"/>
</dbReference>
<dbReference type="Pfam" id="PF00717">
    <property type="entry name" value="Peptidase_S24"/>
    <property type="match status" value="1"/>
</dbReference>
<dbReference type="SUPFAM" id="SSF51306">
    <property type="entry name" value="LexA/Signal peptidase"/>
    <property type="match status" value="1"/>
</dbReference>
<dbReference type="InterPro" id="IPR036286">
    <property type="entry name" value="LexA/Signal_pep-like_sf"/>
</dbReference>
<dbReference type="OrthoDB" id="9787787at2"/>
<dbReference type="CDD" id="cd06529">
    <property type="entry name" value="S24_LexA-like"/>
    <property type="match status" value="1"/>
</dbReference>
<proteinExistence type="predicted"/>
<dbReference type="PANTHER" id="PTHR33516">
    <property type="entry name" value="LEXA REPRESSOR"/>
    <property type="match status" value="1"/>
</dbReference>
<dbReference type="PANTHER" id="PTHR33516:SF2">
    <property type="entry name" value="LEXA REPRESSOR-RELATED"/>
    <property type="match status" value="1"/>
</dbReference>
<dbReference type="Gene3D" id="2.10.109.10">
    <property type="entry name" value="Umud Fragment, subunit A"/>
    <property type="match status" value="1"/>
</dbReference>
<feature type="domain" description="Peptidase S24/S26A/S26B/S26C" evidence="1">
    <location>
        <begin position="29"/>
        <end position="131"/>
    </location>
</feature>
<sequence>MLRVSANDQRISLKIEEAIFNENTVNQSTRVSENEKEKNLENLIIKNPSSTFYVRIKGNKLQLPGITDGDLLVVDRKEEPGQNSMVIAIINGEMVLKRVGKHQNKLYLFSDNAEKPVEITDTMDFTIWGVVNFIIHKV</sequence>